<reference evidence="2 3" key="1">
    <citation type="journal article" date="2012" name="J. Bacteriol.">
        <title>Draft Genome Sequence of the Soil Bacterium Burkholderia terrae Strain BS001, Which Interacts with Fungal Surface Structures.</title>
        <authorList>
            <person name="Nazir R."/>
            <person name="Hansen M.A."/>
            <person name="Sorensen S."/>
            <person name="van Elsas J.D."/>
        </authorList>
    </citation>
    <scope>NUCLEOTIDE SEQUENCE [LARGE SCALE GENOMIC DNA]</scope>
    <source>
        <strain evidence="2 3">BS001</strain>
    </source>
</reference>
<feature type="region of interest" description="Disordered" evidence="1">
    <location>
        <begin position="64"/>
        <end position="85"/>
    </location>
</feature>
<keyword evidence="2" id="KW-0378">Hydrolase</keyword>
<keyword evidence="3" id="KW-1185">Reference proteome</keyword>
<name>A0ABN0F9I1_9BURK</name>
<feature type="compositionally biased region" description="Low complexity" evidence="1">
    <location>
        <begin position="73"/>
        <end position="85"/>
    </location>
</feature>
<dbReference type="EMBL" id="AKAU01000252">
    <property type="protein sequence ID" value="EIM95267.1"/>
    <property type="molecule type" value="Genomic_DNA"/>
</dbReference>
<sequence>MKSASIVRWCTNCAIGLVTQPIEDSKIARSEMKQMLIHSIRYDGTMTARGVSGKHDASSSAFFTTRAARKPARGSQRTTTRSASARASTFITSGFNRLHLFCRIHSGVCPPLPT</sequence>
<dbReference type="RefSeq" id="WP_009769870.1">
    <property type="nucleotide sequence ID" value="NZ_AKAU01000252.1"/>
</dbReference>
<protein>
    <submittedName>
        <fullName evidence="2">Alpha-beta hydrolase family esterase</fullName>
    </submittedName>
</protein>
<dbReference type="GO" id="GO:0016787">
    <property type="term" value="F:hydrolase activity"/>
    <property type="evidence" value="ECO:0007669"/>
    <property type="project" value="UniProtKB-KW"/>
</dbReference>
<organism evidence="2 3">
    <name type="scientific">Paraburkholderia hospita</name>
    <dbReference type="NCBI Taxonomy" id="169430"/>
    <lineage>
        <taxon>Bacteria</taxon>
        <taxon>Pseudomonadati</taxon>
        <taxon>Pseudomonadota</taxon>
        <taxon>Betaproteobacteria</taxon>
        <taxon>Burkholderiales</taxon>
        <taxon>Burkholderiaceae</taxon>
        <taxon>Paraburkholderia</taxon>
    </lineage>
</organism>
<gene>
    <name evidence="2" type="ORF">WQE_40184</name>
</gene>
<proteinExistence type="predicted"/>
<evidence type="ECO:0000256" key="1">
    <source>
        <dbReference type="SAM" id="MobiDB-lite"/>
    </source>
</evidence>
<evidence type="ECO:0000313" key="2">
    <source>
        <dbReference type="EMBL" id="EIM95267.1"/>
    </source>
</evidence>
<comment type="caution">
    <text evidence="2">The sequence shown here is derived from an EMBL/GenBank/DDBJ whole genome shotgun (WGS) entry which is preliminary data.</text>
</comment>
<evidence type="ECO:0000313" key="3">
    <source>
        <dbReference type="Proteomes" id="UP000004980"/>
    </source>
</evidence>
<dbReference type="Proteomes" id="UP000004980">
    <property type="component" value="Unassembled WGS sequence"/>
</dbReference>
<accession>A0ABN0F9I1</accession>